<evidence type="ECO:0000313" key="2">
    <source>
        <dbReference type="Proteomes" id="UP000323300"/>
    </source>
</evidence>
<proteinExistence type="predicted"/>
<protein>
    <submittedName>
        <fullName evidence="1">Uncharacterized protein</fullName>
    </submittedName>
</protein>
<gene>
    <name evidence="1" type="ORF">SAMN04488498_12931</name>
</gene>
<evidence type="ECO:0000313" key="1">
    <source>
        <dbReference type="EMBL" id="SFL07786.1"/>
    </source>
</evidence>
<reference evidence="1 2" key="1">
    <citation type="submission" date="2016-10" db="EMBL/GenBank/DDBJ databases">
        <authorList>
            <person name="Varghese N."/>
            <person name="Submissions S."/>
        </authorList>
    </citation>
    <scope>NUCLEOTIDE SEQUENCE [LARGE SCALE GENOMIC DNA]</scope>
    <source>
        <strain evidence="1 2">DSM 21822</strain>
    </source>
</reference>
<dbReference type="Proteomes" id="UP000323300">
    <property type="component" value="Unassembled WGS sequence"/>
</dbReference>
<organism evidence="1 2">
    <name type="scientific">Neomesorhizobium albiziae</name>
    <dbReference type="NCBI Taxonomy" id="335020"/>
    <lineage>
        <taxon>Bacteria</taxon>
        <taxon>Pseudomonadati</taxon>
        <taxon>Pseudomonadota</taxon>
        <taxon>Alphaproteobacteria</taxon>
        <taxon>Hyphomicrobiales</taxon>
        <taxon>Phyllobacteriaceae</taxon>
        <taxon>Neomesorhizobium</taxon>
    </lineage>
</organism>
<accession>A0A1I4ETF6</accession>
<dbReference type="EMBL" id="FOSL01000029">
    <property type="protein sequence ID" value="SFL07786.1"/>
    <property type="molecule type" value="Genomic_DNA"/>
</dbReference>
<sequence>MPDEPRKPDLHESSAIAHLVAETCITDEDARELVLLLGATNWPSLLREARMLSRKT</sequence>
<dbReference type="RefSeq" id="WP_188130586.1">
    <property type="nucleotide sequence ID" value="NZ_BSPE01000012.1"/>
</dbReference>
<name>A0A1I4ETF6_9HYPH</name>
<dbReference type="AlphaFoldDB" id="A0A1I4ETF6"/>
<keyword evidence="2" id="KW-1185">Reference proteome</keyword>